<dbReference type="GO" id="GO:0003954">
    <property type="term" value="F:NADH dehydrogenase activity"/>
    <property type="evidence" value="ECO:0007669"/>
    <property type="project" value="TreeGrafter"/>
</dbReference>
<feature type="transmembrane region" description="Helical" evidence="8">
    <location>
        <begin position="140"/>
        <end position="158"/>
    </location>
</feature>
<comment type="function">
    <text evidence="8">Core subunit of the mitochondrial membrane respiratory chain NADH dehydrogenase (Complex I) which catalyzes electron transfer from NADH through the respiratory chain, using ubiquinone as an electron acceptor. Essential for the catalytic activity and assembly of complex I.</text>
</comment>
<dbReference type="InterPro" id="IPR001750">
    <property type="entry name" value="ND/Mrp_TM"/>
</dbReference>
<evidence type="ECO:0000256" key="6">
    <source>
        <dbReference type="ARBA" id="ARBA00023136"/>
    </source>
</evidence>
<evidence type="ECO:0000256" key="8">
    <source>
        <dbReference type="RuleBase" id="RU003404"/>
    </source>
</evidence>
<dbReference type="CTD" id="4540"/>
<keyword evidence="5 8" id="KW-1133">Transmembrane helix</keyword>
<keyword evidence="8" id="KW-0813">Transport</keyword>
<dbReference type="Pfam" id="PF00361">
    <property type="entry name" value="Proton_antipo_M"/>
    <property type="match status" value="1"/>
</dbReference>
<feature type="transmembrane region" description="Helical" evidence="8">
    <location>
        <begin position="53"/>
        <end position="75"/>
    </location>
</feature>
<sequence length="547" mass="59618">MVVYVVFFMLFMMVVLSLMATVWVFSGMSVMVYVMMMEVSWGMVKVGVVLDEISVVVSMVVLVVSMMVMVFSAYYMVDDGSLSYFVVVVCVFVFGMLVLVLSGSFLVSYVGWDILGVVSFMLIMYYGNYTSVGGSLVTMLMNRVGDCLLIIAFVWVLMVDQEWWAVGKVNSVGMACLSLLVIMAAVTKSAQFPYSVWLPLAMAAPTPVSALVHSSTLVTAGVYLMIRWNGVMGQWGAGALLVMSMVTVLYSGLMLVSEEDFKKVVALSTLMHLGIMMGMVSLGGWYSGYVHLVLHAVYKSLLFIGVGVVIVNMSHDQVFGSMSSVCKFLSFNSSLVMVSVLSLSGLPFFSGFYTKEIIVGLMLGSSMSMVLVGVGLAGLSVSVLYSLRLLWVFVGGGPSKSLVVVRNGLVRMMGPSFSAYGVMSVVVGWVCVQMMSVGIYEVPMEEVEVVMFYVVMLVVVAFFWGVKFSYLLVGGYWVGVFTSLMVSGAMKGLEVISEFDVVWVEYVYGELCPSVVHGASVVTWVTLVKGVLVYIISFTFLVFIIVA</sequence>
<feature type="transmembrane region" description="Helical" evidence="8">
    <location>
        <begin position="471"/>
        <end position="490"/>
    </location>
</feature>
<dbReference type="EC" id="7.1.1.2" evidence="2 8"/>
<dbReference type="GO" id="GO:0015990">
    <property type="term" value="P:electron transport coupled proton transport"/>
    <property type="evidence" value="ECO:0007669"/>
    <property type="project" value="TreeGrafter"/>
</dbReference>
<gene>
    <name evidence="11" type="primary">ND5</name>
</gene>
<organism evidence="11">
    <name type="scientific">Oncicola luehei</name>
    <dbReference type="NCBI Taxonomy" id="1100885"/>
    <lineage>
        <taxon>Eukaryota</taxon>
        <taxon>Metazoa</taxon>
        <taxon>Spiralia</taxon>
        <taxon>Lophotrochozoa</taxon>
        <taxon>Acanthocephala</taxon>
        <taxon>Archiacanthocephala</taxon>
        <taxon>Oligacanthorhynchida</taxon>
        <taxon>Oligacanthorhynchidae</taxon>
        <taxon>Oncicola</taxon>
    </lineage>
</organism>
<feature type="transmembrane region" description="Helical" evidence="8">
    <location>
        <begin position="264"/>
        <end position="286"/>
    </location>
</feature>
<feature type="transmembrane region" description="Helical" evidence="8">
    <location>
        <begin position="449"/>
        <end position="466"/>
    </location>
</feature>
<keyword evidence="4 8" id="KW-0812">Transmembrane</keyword>
<comment type="catalytic activity">
    <reaction evidence="7 8">
        <text>a ubiquinone + NADH + 5 H(+)(in) = a ubiquinol + NAD(+) + 4 H(+)(out)</text>
        <dbReference type="Rhea" id="RHEA:29091"/>
        <dbReference type="Rhea" id="RHEA-COMP:9565"/>
        <dbReference type="Rhea" id="RHEA-COMP:9566"/>
        <dbReference type="ChEBI" id="CHEBI:15378"/>
        <dbReference type="ChEBI" id="CHEBI:16389"/>
        <dbReference type="ChEBI" id="CHEBI:17976"/>
        <dbReference type="ChEBI" id="CHEBI:57540"/>
        <dbReference type="ChEBI" id="CHEBI:57945"/>
        <dbReference type="EC" id="7.1.1.2"/>
    </reaction>
</comment>
<dbReference type="GO" id="GO:0016020">
    <property type="term" value="C:membrane"/>
    <property type="evidence" value="ECO:0007669"/>
    <property type="project" value="UniProtKB-SubCell"/>
</dbReference>
<dbReference type="GO" id="GO:0008137">
    <property type="term" value="F:NADH dehydrogenase (ubiquinone) activity"/>
    <property type="evidence" value="ECO:0007669"/>
    <property type="project" value="UniProtKB-EC"/>
</dbReference>
<feature type="transmembrane region" description="Helical" evidence="8">
    <location>
        <begin position="82"/>
        <end position="103"/>
    </location>
</feature>
<feature type="transmembrane region" description="Helical" evidence="8">
    <location>
        <begin position="521"/>
        <end position="546"/>
    </location>
</feature>
<dbReference type="RefSeq" id="YP_005097945.1">
    <property type="nucleotide sequence ID" value="NC_016754.1"/>
</dbReference>
<comment type="subcellular location">
    <subcellularLocation>
        <location evidence="1">Membrane</location>
        <topology evidence="1">Multi-pass membrane protein</topology>
    </subcellularLocation>
</comment>
<evidence type="ECO:0000256" key="2">
    <source>
        <dbReference type="ARBA" id="ARBA00012944"/>
    </source>
</evidence>
<dbReference type="PANTHER" id="PTHR42829:SF2">
    <property type="entry name" value="NADH-UBIQUINONE OXIDOREDUCTASE CHAIN 5"/>
    <property type="match status" value="1"/>
</dbReference>
<dbReference type="EMBL" id="JN710452">
    <property type="protein sequence ID" value="AER42899.1"/>
    <property type="molecule type" value="Genomic_DNA"/>
</dbReference>
<keyword evidence="8" id="KW-0520">NAD</keyword>
<evidence type="ECO:0000259" key="10">
    <source>
        <dbReference type="Pfam" id="PF00662"/>
    </source>
</evidence>
<dbReference type="PRINTS" id="PR01434">
    <property type="entry name" value="NADHDHGNASE5"/>
</dbReference>
<dbReference type="Pfam" id="PF00662">
    <property type="entry name" value="Proton_antipo_N"/>
    <property type="match status" value="1"/>
</dbReference>
<feature type="domain" description="NADH:quinone oxidoreductase/Mrp antiporter transmembrane" evidence="9">
    <location>
        <begin position="103"/>
        <end position="379"/>
    </location>
</feature>
<proteinExistence type="inferred from homology"/>
<dbReference type="PANTHER" id="PTHR42829">
    <property type="entry name" value="NADH-UBIQUINONE OXIDOREDUCTASE CHAIN 5"/>
    <property type="match status" value="1"/>
</dbReference>
<evidence type="ECO:0000256" key="5">
    <source>
        <dbReference type="ARBA" id="ARBA00022989"/>
    </source>
</evidence>
<protein>
    <recommendedName>
        <fullName evidence="3 8">NADH-ubiquinone oxidoreductase chain 5</fullName>
        <ecNumber evidence="2 8">7.1.1.2</ecNumber>
    </recommendedName>
</protein>
<evidence type="ECO:0000256" key="7">
    <source>
        <dbReference type="ARBA" id="ARBA00049551"/>
    </source>
</evidence>
<dbReference type="InterPro" id="IPR001516">
    <property type="entry name" value="Proton_antipo_N"/>
</dbReference>
<evidence type="ECO:0000256" key="3">
    <source>
        <dbReference type="ARBA" id="ARBA00021096"/>
    </source>
</evidence>
<evidence type="ECO:0000256" key="1">
    <source>
        <dbReference type="ARBA" id="ARBA00004141"/>
    </source>
</evidence>
<evidence type="ECO:0000256" key="4">
    <source>
        <dbReference type="ARBA" id="ARBA00022692"/>
    </source>
</evidence>
<feature type="transmembrane region" description="Helical" evidence="8">
    <location>
        <begin position="325"/>
        <end position="349"/>
    </location>
</feature>
<feature type="transmembrane region" description="Helical" evidence="8">
    <location>
        <begin position="7"/>
        <end position="33"/>
    </location>
</feature>
<reference evidence="11" key="1">
    <citation type="journal article" date="2012" name="Parasitol. Int.">
        <title>The complete mitochondrial genome sequence of Oncicola luehei (Acanthocephala: Archiacanthocephala) and its phylogenetic position within Syndermata.</title>
        <authorList>
            <person name="Gazi M."/>
            <person name="Sultana T."/>
            <person name="Min G.S."/>
            <person name="Park Y.C."/>
            <person name="Garcia-Varela M."/>
            <person name="Nadler S.A."/>
            <person name="Park J.K."/>
        </authorList>
    </citation>
    <scope>NUCLEOTIDE SEQUENCE</scope>
</reference>
<accession>H2E2E0</accession>
<dbReference type="GO" id="GO:0042773">
    <property type="term" value="P:ATP synthesis coupled electron transport"/>
    <property type="evidence" value="ECO:0007669"/>
    <property type="project" value="InterPro"/>
</dbReference>
<keyword evidence="8" id="KW-0830">Ubiquinone</keyword>
<feature type="transmembrane region" description="Helical" evidence="8">
    <location>
        <begin position="109"/>
        <end position="128"/>
    </location>
</feature>
<evidence type="ECO:0000313" key="11">
    <source>
        <dbReference type="EMBL" id="AER42899.1"/>
    </source>
</evidence>
<keyword evidence="6 8" id="KW-0472">Membrane</keyword>
<feature type="domain" description="NADH-Ubiquinone oxidoreductase (complex I) chain 5 N-terminal" evidence="10">
    <location>
        <begin position="44"/>
        <end position="85"/>
    </location>
</feature>
<feature type="transmembrane region" description="Helical" evidence="8">
    <location>
        <begin position="292"/>
        <end position="313"/>
    </location>
</feature>
<name>H2E2E0_9BILA</name>
<feature type="transmembrane region" description="Helical" evidence="8">
    <location>
        <begin position="164"/>
        <end position="186"/>
    </location>
</feature>
<geneLocation type="mitochondrion" evidence="11"/>
<dbReference type="InterPro" id="IPR003945">
    <property type="entry name" value="NU5C-like"/>
</dbReference>
<feature type="transmembrane region" description="Helical" evidence="8">
    <location>
        <begin position="232"/>
        <end position="252"/>
    </location>
</feature>
<comment type="similarity">
    <text evidence="8">Belongs to the complex I subunit 5 family.</text>
</comment>
<feature type="transmembrane region" description="Helical" evidence="8">
    <location>
        <begin position="417"/>
        <end position="437"/>
    </location>
</feature>
<evidence type="ECO:0000259" key="9">
    <source>
        <dbReference type="Pfam" id="PF00361"/>
    </source>
</evidence>
<keyword evidence="8 11" id="KW-0496">Mitochondrion</keyword>
<dbReference type="GeneID" id="11547969"/>
<dbReference type="AlphaFoldDB" id="H2E2E0"/>
<feature type="transmembrane region" description="Helical" evidence="8">
    <location>
        <begin position="198"/>
        <end position="226"/>
    </location>
</feature>